<accession>A0A846ZLI0</accession>
<evidence type="ECO:0000313" key="1">
    <source>
        <dbReference type="EMBL" id="NKZ38418.1"/>
    </source>
</evidence>
<dbReference type="RefSeq" id="WP_168608740.1">
    <property type="nucleotide sequence ID" value="NZ_JAAZQD010000002.1"/>
</dbReference>
<proteinExistence type="predicted"/>
<gene>
    <name evidence="1" type="ORF">HF690_05530</name>
</gene>
<sequence>MLNRWAVVLVLDAAKLYRQVMESNQPGASYQAGAEEGIAPRDIARTLGKGLHLPAKSIRADEAAVYVA</sequence>
<dbReference type="EMBL" id="JAAZQD010000002">
    <property type="protein sequence ID" value="NKZ38418.1"/>
    <property type="molecule type" value="Genomic_DNA"/>
</dbReference>
<keyword evidence="2" id="KW-1185">Reference proteome</keyword>
<name>A0A846ZLI0_9GAMM</name>
<dbReference type="Proteomes" id="UP000541636">
    <property type="component" value="Unassembled WGS sequence"/>
</dbReference>
<dbReference type="AlphaFoldDB" id="A0A846ZLI0"/>
<organism evidence="1 2">
    <name type="scientific">Oleiagrimonas citrea</name>
    <dbReference type="NCBI Taxonomy" id="1665687"/>
    <lineage>
        <taxon>Bacteria</taxon>
        <taxon>Pseudomonadati</taxon>
        <taxon>Pseudomonadota</taxon>
        <taxon>Gammaproteobacteria</taxon>
        <taxon>Lysobacterales</taxon>
        <taxon>Rhodanobacteraceae</taxon>
        <taxon>Oleiagrimonas</taxon>
    </lineage>
</organism>
<evidence type="ECO:0000313" key="2">
    <source>
        <dbReference type="Proteomes" id="UP000541636"/>
    </source>
</evidence>
<comment type="caution">
    <text evidence="1">The sequence shown here is derived from an EMBL/GenBank/DDBJ whole genome shotgun (WGS) entry which is preliminary data.</text>
</comment>
<protein>
    <submittedName>
        <fullName evidence="1">Uncharacterized protein</fullName>
    </submittedName>
</protein>
<reference evidence="1 2" key="1">
    <citation type="journal article" date="2017" name="Int. J. Syst. Evol. Microbiol.">
        <title>Oleiagrimonas citrea sp. nov., a marine bacterium isolated from tidal flat sediment and emended description of the genus Oleiagrimonas Fang et al. 2015 and Oleiagrimonas soli.</title>
        <authorList>
            <person name="Yang S.H."/>
            <person name="Seo H.S."/>
            <person name="Seong C.N."/>
            <person name="Kwon K.K."/>
        </authorList>
    </citation>
    <scope>NUCLEOTIDE SEQUENCE [LARGE SCALE GENOMIC DNA]</scope>
    <source>
        <strain evidence="1 2">MEBiC09124</strain>
    </source>
</reference>